<comment type="caution">
    <text evidence="2">The sequence shown here is derived from an EMBL/GenBank/DDBJ whole genome shotgun (WGS) entry which is preliminary data.</text>
</comment>
<evidence type="ECO:0000259" key="1">
    <source>
        <dbReference type="Pfam" id="PF13304"/>
    </source>
</evidence>
<dbReference type="InterPro" id="IPR027417">
    <property type="entry name" value="P-loop_NTPase"/>
</dbReference>
<gene>
    <name evidence="2" type="ORF">DPM12_14605</name>
</gene>
<dbReference type="GO" id="GO:0016887">
    <property type="term" value="F:ATP hydrolysis activity"/>
    <property type="evidence" value="ECO:0007669"/>
    <property type="project" value="InterPro"/>
</dbReference>
<protein>
    <submittedName>
        <fullName evidence="2">ATPase</fullName>
    </submittedName>
</protein>
<reference evidence="2 3" key="1">
    <citation type="submission" date="2018-06" db="EMBL/GenBank/DDBJ databases">
        <title>Phytoactinopolyspora halophila sp. nov., a novel halophilic actinomycete isolated from a saline soil in China.</title>
        <authorList>
            <person name="Tang S.-K."/>
        </authorList>
    </citation>
    <scope>NUCLEOTIDE SEQUENCE [LARGE SCALE GENOMIC DNA]</scope>
    <source>
        <strain evidence="2 3">YIM 96934</strain>
    </source>
</reference>
<dbReference type="Gene3D" id="3.40.50.300">
    <property type="entry name" value="P-loop containing nucleotide triphosphate hydrolases"/>
    <property type="match status" value="2"/>
</dbReference>
<dbReference type="RefSeq" id="WP_112259079.1">
    <property type="nucleotide sequence ID" value="NZ_QMIG01000016.1"/>
</dbReference>
<dbReference type="PIRSF" id="PIRSF029347">
    <property type="entry name" value="RecF"/>
    <property type="match status" value="1"/>
</dbReference>
<keyword evidence="3" id="KW-1185">Reference proteome</keyword>
<proteinExistence type="predicted"/>
<evidence type="ECO:0000313" key="3">
    <source>
        <dbReference type="Proteomes" id="UP000250462"/>
    </source>
</evidence>
<sequence>MAHESQPMRINQLRIQNYRTLRDVTFKELAPLTVLCGPNGSGKSTVFDVFAFLYDAFTSGLRASWDRRNRISEIRSRGSTGPVTFELKYRASISGGNPRLVTYRLAVDERAGVPVVVEEKLQWTTALGSGRPRDILSFENGRGTTWDEETGEATTEELASPDLLAVSALGQFQSHPRVKVLRDFITGWYLSYLSVDDTRNIPTAGPARRLSQTGDNLPNVVQYLQENHPDRLNEIFEVLARRVPWLERVESETLADGRLLLRLKDAPFSEPVLSRYVSDGTLKLLAYLIVLYDPEPPTVIGIEEPENQLHPKLLPILAEEIRQVSSRSQVLVTTHSPEFVNEIRPKELWTISRGADGYAGVRRASDDEKVLAMVKQGAQLGWLWNEGYLTSADPADV</sequence>
<dbReference type="SUPFAM" id="SSF52540">
    <property type="entry name" value="P-loop containing nucleoside triphosphate hydrolases"/>
    <property type="match status" value="1"/>
</dbReference>
<dbReference type="PANTHER" id="PTHR40396">
    <property type="entry name" value="ATPASE-LIKE PROTEIN"/>
    <property type="match status" value="1"/>
</dbReference>
<dbReference type="InterPro" id="IPR014555">
    <property type="entry name" value="RecF-like"/>
</dbReference>
<feature type="domain" description="ATPase AAA-type core" evidence="1">
    <location>
        <begin position="32"/>
        <end position="341"/>
    </location>
</feature>
<organism evidence="2 3">
    <name type="scientific">Phytoactinopolyspora halophila</name>
    <dbReference type="NCBI Taxonomy" id="1981511"/>
    <lineage>
        <taxon>Bacteria</taxon>
        <taxon>Bacillati</taxon>
        <taxon>Actinomycetota</taxon>
        <taxon>Actinomycetes</taxon>
        <taxon>Jiangellales</taxon>
        <taxon>Jiangellaceae</taxon>
        <taxon>Phytoactinopolyspora</taxon>
    </lineage>
</organism>
<dbReference type="AlphaFoldDB" id="A0A329QIX6"/>
<dbReference type="OrthoDB" id="104167at2"/>
<dbReference type="EMBL" id="QMIG01000016">
    <property type="protein sequence ID" value="RAW12397.1"/>
    <property type="molecule type" value="Genomic_DNA"/>
</dbReference>
<name>A0A329QIX6_9ACTN</name>
<dbReference type="PANTHER" id="PTHR40396:SF1">
    <property type="entry name" value="ATPASE AAA-TYPE CORE DOMAIN-CONTAINING PROTEIN"/>
    <property type="match status" value="1"/>
</dbReference>
<dbReference type="InterPro" id="IPR003959">
    <property type="entry name" value="ATPase_AAA_core"/>
</dbReference>
<dbReference type="Pfam" id="PF13304">
    <property type="entry name" value="AAA_21"/>
    <property type="match status" value="1"/>
</dbReference>
<dbReference type="Proteomes" id="UP000250462">
    <property type="component" value="Unassembled WGS sequence"/>
</dbReference>
<evidence type="ECO:0000313" key="2">
    <source>
        <dbReference type="EMBL" id="RAW12397.1"/>
    </source>
</evidence>
<dbReference type="GO" id="GO:0005524">
    <property type="term" value="F:ATP binding"/>
    <property type="evidence" value="ECO:0007669"/>
    <property type="project" value="InterPro"/>
</dbReference>
<accession>A0A329QIX6</accession>